<name>A0ABR8MBT3_9ACTN</name>
<proteinExistence type="predicted"/>
<keyword evidence="3" id="KW-1185">Reference proteome</keyword>
<feature type="transmembrane region" description="Helical" evidence="1">
    <location>
        <begin position="291"/>
        <end position="312"/>
    </location>
</feature>
<keyword evidence="1" id="KW-1133">Transmembrane helix</keyword>
<dbReference type="InterPro" id="IPR011990">
    <property type="entry name" value="TPR-like_helical_dom_sf"/>
</dbReference>
<keyword evidence="1" id="KW-0472">Membrane</keyword>
<organism evidence="2 3">
    <name type="scientific">Nocardioides hwasunensis</name>
    <dbReference type="NCBI Taxonomy" id="397258"/>
    <lineage>
        <taxon>Bacteria</taxon>
        <taxon>Bacillati</taxon>
        <taxon>Actinomycetota</taxon>
        <taxon>Actinomycetes</taxon>
        <taxon>Propionibacteriales</taxon>
        <taxon>Nocardioidaceae</taxon>
        <taxon>Nocardioides</taxon>
    </lineage>
</organism>
<protein>
    <submittedName>
        <fullName evidence="2">Tetratricopeptide repeat protein</fullName>
    </submittedName>
</protein>
<sequence>MSDVDHLLERASALLELGRPADAEHAALEALAADPTSAPAFVVLTRALDGQRRFDEAVGAGRSAVAADPDLADAYVALAWALVGDGRADDAVAVAGSAVALEPHEPACHHALGWALLSSSPPRHQEAHDAAARAIELEPGATPAYSVLGLALAGLGRRREGRKVLREGLRINPHDPYLHNNLAKIDLDRGLRIGRTGRHLSAAAGAIPQEPVVHRNLDTLLVRFAMRLVWPTLVALSVLRLQVALDAPWWSRAVTGAVYAGLAGLMVAWFSRQVPRGLRFWARGVLARVALPVRLIALAMLAFAACVVATAFAPTSLAAVTEQAAGVLLRLAFVLAAVLLVAHLVQRRRHRRG</sequence>
<evidence type="ECO:0000313" key="2">
    <source>
        <dbReference type="EMBL" id="MBD3913308.1"/>
    </source>
</evidence>
<dbReference type="Pfam" id="PF14559">
    <property type="entry name" value="TPR_19"/>
    <property type="match status" value="1"/>
</dbReference>
<dbReference type="Gene3D" id="1.25.40.10">
    <property type="entry name" value="Tetratricopeptide repeat domain"/>
    <property type="match status" value="1"/>
</dbReference>
<feature type="transmembrane region" description="Helical" evidence="1">
    <location>
        <begin position="249"/>
        <end position="270"/>
    </location>
</feature>
<keyword evidence="1" id="KW-0812">Transmembrane</keyword>
<dbReference type="SUPFAM" id="SSF48452">
    <property type="entry name" value="TPR-like"/>
    <property type="match status" value="1"/>
</dbReference>
<comment type="caution">
    <text evidence="2">The sequence shown here is derived from an EMBL/GenBank/DDBJ whole genome shotgun (WGS) entry which is preliminary data.</text>
</comment>
<feature type="transmembrane region" description="Helical" evidence="1">
    <location>
        <begin position="324"/>
        <end position="345"/>
    </location>
</feature>
<dbReference type="PANTHER" id="PTHR44366:SF1">
    <property type="entry name" value="UDP-N-ACETYLGLUCOSAMINE--PEPTIDE N-ACETYLGLUCOSAMINYLTRANSFERASE 110 KDA SUBUNIT"/>
    <property type="match status" value="1"/>
</dbReference>
<gene>
    <name evidence="2" type="ORF">IEZ25_01675</name>
</gene>
<accession>A0ABR8MBT3</accession>
<dbReference type="RefSeq" id="WP_191197651.1">
    <property type="nucleotide sequence ID" value="NZ_BAAAPA010000002.1"/>
</dbReference>
<evidence type="ECO:0000256" key="1">
    <source>
        <dbReference type="SAM" id="Phobius"/>
    </source>
</evidence>
<dbReference type="EMBL" id="JACXYY010000001">
    <property type="protein sequence ID" value="MBD3913308.1"/>
    <property type="molecule type" value="Genomic_DNA"/>
</dbReference>
<reference evidence="2 3" key="1">
    <citation type="submission" date="2020-09" db="EMBL/GenBank/DDBJ databases">
        <title>novel species in genus Nocardioides.</title>
        <authorList>
            <person name="Zhang G."/>
        </authorList>
    </citation>
    <scope>NUCLEOTIDE SEQUENCE [LARGE SCALE GENOMIC DNA]</scope>
    <source>
        <strain evidence="2 3">19197</strain>
    </source>
</reference>
<dbReference type="Proteomes" id="UP000649289">
    <property type="component" value="Unassembled WGS sequence"/>
</dbReference>
<evidence type="ECO:0000313" key="3">
    <source>
        <dbReference type="Proteomes" id="UP000649289"/>
    </source>
</evidence>
<dbReference type="SMART" id="SM00028">
    <property type="entry name" value="TPR"/>
    <property type="match status" value="4"/>
</dbReference>
<dbReference type="InterPro" id="IPR019734">
    <property type="entry name" value="TPR_rpt"/>
</dbReference>
<dbReference type="PANTHER" id="PTHR44366">
    <property type="entry name" value="UDP-N-ACETYLGLUCOSAMINE--PEPTIDE N-ACETYLGLUCOSAMINYLTRANSFERASE 110 KDA SUBUNIT"/>
    <property type="match status" value="1"/>
</dbReference>
<dbReference type="InterPro" id="IPR037919">
    <property type="entry name" value="OGT"/>
</dbReference>